<dbReference type="Proteomes" id="UP000777438">
    <property type="component" value="Unassembled WGS sequence"/>
</dbReference>
<dbReference type="GO" id="GO:0006071">
    <property type="term" value="P:glycerol metabolic process"/>
    <property type="evidence" value="ECO:0007669"/>
    <property type="project" value="UniProtKB-KW"/>
</dbReference>
<dbReference type="InterPro" id="IPR017946">
    <property type="entry name" value="PLC-like_Pdiesterase_TIM-brl"/>
</dbReference>
<proteinExistence type="inferred from homology"/>
<evidence type="ECO:0000256" key="6">
    <source>
        <dbReference type="ARBA" id="ARBA00047512"/>
    </source>
</evidence>
<comment type="caution">
    <text evidence="9">The sequence shown here is derived from an EMBL/GenBank/DDBJ whole genome shotgun (WGS) entry which is preliminary data.</text>
</comment>
<evidence type="ECO:0000256" key="3">
    <source>
        <dbReference type="ARBA" id="ARBA00022729"/>
    </source>
</evidence>
<sequence length="416" mass="46346">MRFTTPLLAGLAVVSAAPHSKSKYNKFQYEPITQIELGPRPYYLINDLDDGPLKKKLQSCSNDKMKTSKWSIAHRGGGTLQIPEHSVESALAGARMGAGILECDVAFTKDRQLVCRHSQCDLHTTTNIVNIPELNAKCTQPFQAAANGKAASAKCCTSDITLKEFKTLCAKMDGANTTATNTEDYLHGTLSWRTDLYGTCATLLTLKEHIALTDSLGLDFTPELKTPEVAMPFQGDYTQEIYAQQLIDEFKEMGIKPSRVWTQSFLYSDILFWLKKEPKFGKQAVYLDENGDTAETFPLAVKNLTQYKKDGVRIVAPPLSYLVTYNDKGEIVPSDYAIKAKKLGLDIISWSLERSPPISSGIDNDYYYSSIAKVLKKDGDIYKLVDVLWRQVGIIGLFSDWSATATYYANCFKIKV</sequence>
<comment type="similarity">
    <text evidence="1">Belongs to the glycerophosphoryl diester phosphodiesterase family.</text>
</comment>
<dbReference type="OrthoDB" id="1058301at2759"/>
<evidence type="ECO:0000256" key="5">
    <source>
        <dbReference type="ARBA" id="ARBA00022801"/>
    </source>
</evidence>
<dbReference type="GO" id="GO:0006629">
    <property type="term" value="P:lipid metabolic process"/>
    <property type="evidence" value="ECO:0007669"/>
    <property type="project" value="InterPro"/>
</dbReference>
<evidence type="ECO:0000259" key="8">
    <source>
        <dbReference type="PROSITE" id="PS51704"/>
    </source>
</evidence>
<dbReference type="FunFam" id="3.20.20.190:FF:000040">
    <property type="entry name" value="Glycerophosphoryl diester phosphodiesterase family protein"/>
    <property type="match status" value="1"/>
</dbReference>
<keyword evidence="10" id="KW-1185">Reference proteome</keyword>
<name>A0A9P9AKB6_9HYPO</name>
<dbReference type="PROSITE" id="PS51704">
    <property type="entry name" value="GP_PDE"/>
    <property type="match status" value="1"/>
</dbReference>
<dbReference type="InterPro" id="IPR030395">
    <property type="entry name" value="GP_PDE_dom"/>
</dbReference>
<gene>
    <name evidence="9" type="ORF">B0T10DRAFT_194134</name>
</gene>
<dbReference type="EMBL" id="JAGPYM010000031">
    <property type="protein sequence ID" value="KAH6877139.1"/>
    <property type="molecule type" value="Genomic_DNA"/>
</dbReference>
<keyword evidence="3 7" id="KW-0732">Signal</keyword>
<evidence type="ECO:0000313" key="9">
    <source>
        <dbReference type="EMBL" id="KAH6877139.1"/>
    </source>
</evidence>
<evidence type="ECO:0000313" key="10">
    <source>
        <dbReference type="Proteomes" id="UP000777438"/>
    </source>
</evidence>
<dbReference type="EC" id="3.1.4.46" evidence="2"/>
<protein>
    <recommendedName>
        <fullName evidence="2">glycerophosphodiester phosphodiesterase</fullName>
        <ecNumber evidence="2">3.1.4.46</ecNumber>
    </recommendedName>
</protein>
<feature type="domain" description="GP-PDE" evidence="8">
    <location>
        <begin position="69"/>
        <end position="392"/>
    </location>
</feature>
<feature type="signal peptide" evidence="7">
    <location>
        <begin position="1"/>
        <end position="16"/>
    </location>
</feature>
<organism evidence="9 10">
    <name type="scientific">Thelonectria olida</name>
    <dbReference type="NCBI Taxonomy" id="1576542"/>
    <lineage>
        <taxon>Eukaryota</taxon>
        <taxon>Fungi</taxon>
        <taxon>Dikarya</taxon>
        <taxon>Ascomycota</taxon>
        <taxon>Pezizomycotina</taxon>
        <taxon>Sordariomycetes</taxon>
        <taxon>Hypocreomycetidae</taxon>
        <taxon>Hypocreales</taxon>
        <taxon>Nectriaceae</taxon>
        <taxon>Thelonectria</taxon>
    </lineage>
</organism>
<dbReference type="PANTHER" id="PTHR43620">
    <property type="entry name" value="GLYCEROPHOSPHORYL DIESTER PHOSPHODIESTERASE"/>
    <property type="match status" value="1"/>
</dbReference>
<accession>A0A9P9AKB6</accession>
<dbReference type="PANTHER" id="PTHR43620:SF7">
    <property type="entry name" value="GLYCEROPHOSPHODIESTER PHOSPHODIESTERASE GDPD5-RELATED"/>
    <property type="match status" value="1"/>
</dbReference>
<dbReference type="Pfam" id="PF03009">
    <property type="entry name" value="GDPD"/>
    <property type="match status" value="1"/>
</dbReference>
<keyword evidence="4" id="KW-0319">Glycerol metabolism</keyword>
<keyword evidence="5" id="KW-0378">Hydrolase</keyword>
<dbReference type="AlphaFoldDB" id="A0A9P9AKB6"/>
<evidence type="ECO:0000256" key="2">
    <source>
        <dbReference type="ARBA" id="ARBA00012247"/>
    </source>
</evidence>
<dbReference type="Gene3D" id="3.20.20.190">
    <property type="entry name" value="Phosphatidylinositol (PI) phosphodiesterase"/>
    <property type="match status" value="1"/>
</dbReference>
<comment type="catalytic activity">
    <reaction evidence="6">
        <text>a sn-glycero-3-phosphodiester + H2O = an alcohol + sn-glycerol 3-phosphate + H(+)</text>
        <dbReference type="Rhea" id="RHEA:12969"/>
        <dbReference type="ChEBI" id="CHEBI:15377"/>
        <dbReference type="ChEBI" id="CHEBI:15378"/>
        <dbReference type="ChEBI" id="CHEBI:30879"/>
        <dbReference type="ChEBI" id="CHEBI:57597"/>
        <dbReference type="ChEBI" id="CHEBI:83408"/>
        <dbReference type="EC" id="3.1.4.46"/>
    </reaction>
</comment>
<evidence type="ECO:0000256" key="4">
    <source>
        <dbReference type="ARBA" id="ARBA00022798"/>
    </source>
</evidence>
<evidence type="ECO:0000256" key="1">
    <source>
        <dbReference type="ARBA" id="ARBA00007277"/>
    </source>
</evidence>
<dbReference type="GO" id="GO:0008889">
    <property type="term" value="F:glycerophosphodiester phosphodiesterase activity"/>
    <property type="evidence" value="ECO:0007669"/>
    <property type="project" value="UniProtKB-EC"/>
</dbReference>
<reference evidence="9 10" key="1">
    <citation type="journal article" date="2021" name="Nat. Commun.">
        <title>Genetic determinants of endophytism in the Arabidopsis root mycobiome.</title>
        <authorList>
            <person name="Mesny F."/>
            <person name="Miyauchi S."/>
            <person name="Thiergart T."/>
            <person name="Pickel B."/>
            <person name="Atanasova L."/>
            <person name="Karlsson M."/>
            <person name="Huettel B."/>
            <person name="Barry K.W."/>
            <person name="Haridas S."/>
            <person name="Chen C."/>
            <person name="Bauer D."/>
            <person name="Andreopoulos W."/>
            <person name="Pangilinan J."/>
            <person name="LaButti K."/>
            <person name="Riley R."/>
            <person name="Lipzen A."/>
            <person name="Clum A."/>
            <person name="Drula E."/>
            <person name="Henrissat B."/>
            <person name="Kohler A."/>
            <person name="Grigoriev I.V."/>
            <person name="Martin F.M."/>
            <person name="Hacquard S."/>
        </authorList>
    </citation>
    <scope>NUCLEOTIDE SEQUENCE [LARGE SCALE GENOMIC DNA]</scope>
    <source>
        <strain evidence="9 10">MPI-CAGE-CH-0241</strain>
    </source>
</reference>
<evidence type="ECO:0000256" key="7">
    <source>
        <dbReference type="SAM" id="SignalP"/>
    </source>
</evidence>
<dbReference type="SUPFAM" id="SSF51695">
    <property type="entry name" value="PLC-like phosphodiesterases"/>
    <property type="match status" value="1"/>
</dbReference>
<feature type="chain" id="PRO_5040316735" description="glycerophosphodiester phosphodiesterase" evidence="7">
    <location>
        <begin position="17"/>
        <end position="416"/>
    </location>
</feature>